<proteinExistence type="predicted"/>
<evidence type="ECO:0000313" key="2">
    <source>
        <dbReference type="Proteomes" id="UP000823775"/>
    </source>
</evidence>
<gene>
    <name evidence="1" type="ORF">HAX54_020075</name>
</gene>
<dbReference type="Proteomes" id="UP000823775">
    <property type="component" value="Unassembled WGS sequence"/>
</dbReference>
<name>A0ABS8URZ1_DATST</name>
<evidence type="ECO:0000313" key="1">
    <source>
        <dbReference type="EMBL" id="MCD9561113.1"/>
    </source>
</evidence>
<sequence>MSTLYKENDELKAKVSDLTWKFLHVHEVIDERMSLLLQKTFWPFQPLNQSSGTAVEVPQRGRRSVYSTNGIAFTVWISHTYPFRTSFKTYLLGIRKEPSLFLLSAHNRREDKNKRSESNEASAPRKTEYSLSLGCFYALVLIQNGHLLFNMKLV</sequence>
<dbReference type="EMBL" id="JACEIK010002429">
    <property type="protein sequence ID" value="MCD9561113.1"/>
    <property type="molecule type" value="Genomic_DNA"/>
</dbReference>
<accession>A0ABS8URZ1</accession>
<organism evidence="1 2">
    <name type="scientific">Datura stramonium</name>
    <name type="common">Jimsonweed</name>
    <name type="synonym">Common thornapple</name>
    <dbReference type="NCBI Taxonomy" id="4076"/>
    <lineage>
        <taxon>Eukaryota</taxon>
        <taxon>Viridiplantae</taxon>
        <taxon>Streptophyta</taxon>
        <taxon>Embryophyta</taxon>
        <taxon>Tracheophyta</taxon>
        <taxon>Spermatophyta</taxon>
        <taxon>Magnoliopsida</taxon>
        <taxon>eudicotyledons</taxon>
        <taxon>Gunneridae</taxon>
        <taxon>Pentapetalae</taxon>
        <taxon>asterids</taxon>
        <taxon>lamiids</taxon>
        <taxon>Solanales</taxon>
        <taxon>Solanaceae</taxon>
        <taxon>Solanoideae</taxon>
        <taxon>Datureae</taxon>
        <taxon>Datura</taxon>
    </lineage>
</organism>
<protein>
    <submittedName>
        <fullName evidence="1">Uncharacterized protein</fullName>
    </submittedName>
</protein>
<reference evidence="1 2" key="1">
    <citation type="journal article" date="2021" name="BMC Genomics">
        <title>Datura genome reveals duplications of psychoactive alkaloid biosynthetic genes and high mutation rate following tissue culture.</title>
        <authorList>
            <person name="Rajewski A."/>
            <person name="Carter-House D."/>
            <person name="Stajich J."/>
            <person name="Litt A."/>
        </authorList>
    </citation>
    <scope>NUCLEOTIDE SEQUENCE [LARGE SCALE GENOMIC DNA]</scope>
    <source>
        <strain evidence="1">AR-01</strain>
    </source>
</reference>
<keyword evidence="2" id="KW-1185">Reference proteome</keyword>
<comment type="caution">
    <text evidence="1">The sequence shown here is derived from an EMBL/GenBank/DDBJ whole genome shotgun (WGS) entry which is preliminary data.</text>
</comment>